<name>D3PU90_STANL</name>
<dbReference type="SUPFAM" id="SSF103473">
    <property type="entry name" value="MFS general substrate transporter"/>
    <property type="match status" value="2"/>
</dbReference>
<dbReference type="Proteomes" id="UP000000844">
    <property type="component" value="Chromosome"/>
</dbReference>
<keyword evidence="4" id="KW-1185">Reference proteome</keyword>
<evidence type="ECO:0000313" key="3">
    <source>
        <dbReference type="EMBL" id="ADD41036.1"/>
    </source>
</evidence>
<sequence length="536" mass="56896">MILSRDLRGLTITLALRGFALGLVNVFVPLLMIKQGAALWNICLFYVIYSLCKMAVNYPSIVLIERLNPAFGLNAALVASAAYLVLLNVYVGGGAWAVWVAPAALALMNAFLWNSQHVHIARALDGLRRGRDMAALNVVVQAATIAAPPIGAGIVVLWGQQALLYAALAVVLAAVAPARAARRLPNREVPSVTTRIRPPHRDLAANFAFNVGALSHFVVWPVYLAIVFTDFAAIGVVSAIGEVLGLLLLFVAGRRGDRGGTRRVLTEGTVAVAVTHLLRLLALNPITITLTGGFARAALDHQKVPWVSTYYTHAKRYGARYVWRMELMGDIAYLCVWTALLAGALTIDSPRAFFAVAFVGAAVVSLGCLAINPDAKARDRAVEATASARLRHRDRLSCEARCPASVTSPTGQRGGLPEPSSSASSAALRITVEAAAESRIVSGRLAPGIGMTTGEVASSQARQTRCGLTPWAAAIRWNAAYLSSLRCPEGPSRLLREIPPSGLHGRNARPSSSHSRNSARTSAAEPIDASNSTSGE</sequence>
<feature type="region of interest" description="Disordered" evidence="1">
    <location>
        <begin position="496"/>
        <end position="536"/>
    </location>
</feature>
<dbReference type="AlphaFoldDB" id="D3PU90"/>
<accession>D3PU90</accession>
<keyword evidence="2" id="KW-0472">Membrane</keyword>
<dbReference type="InterPro" id="IPR036259">
    <property type="entry name" value="MFS_trans_sf"/>
</dbReference>
<evidence type="ECO:0008006" key="5">
    <source>
        <dbReference type="Google" id="ProtNLM"/>
    </source>
</evidence>
<evidence type="ECO:0000313" key="4">
    <source>
        <dbReference type="Proteomes" id="UP000000844"/>
    </source>
</evidence>
<feature type="transmembrane region" description="Helical" evidence="2">
    <location>
        <begin position="353"/>
        <end position="371"/>
    </location>
</feature>
<organism evidence="3 4">
    <name type="scientific">Stackebrandtia nassauensis (strain DSM 44728 / CIP 108903 / NRRL B-16338 / NBRC 102104 / LLR-40K-21)</name>
    <dbReference type="NCBI Taxonomy" id="446470"/>
    <lineage>
        <taxon>Bacteria</taxon>
        <taxon>Bacillati</taxon>
        <taxon>Actinomycetota</taxon>
        <taxon>Actinomycetes</taxon>
        <taxon>Glycomycetales</taxon>
        <taxon>Glycomycetaceae</taxon>
        <taxon>Stackebrandtia</taxon>
    </lineage>
</organism>
<feature type="transmembrane region" description="Helical" evidence="2">
    <location>
        <begin position="70"/>
        <end position="90"/>
    </location>
</feature>
<dbReference type="KEGG" id="sna:Snas_1327"/>
<evidence type="ECO:0000256" key="1">
    <source>
        <dbReference type="SAM" id="MobiDB-lite"/>
    </source>
</evidence>
<feature type="compositionally biased region" description="Low complexity" evidence="1">
    <location>
        <begin position="508"/>
        <end position="524"/>
    </location>
</feature>
<keyword evidence="2" id="KW-0812">Transmembrane</keyword>
<gene>
    <name evidence="3" type="ordered locus">Snas_1327</name>
</gene>
<reference evidence="3 4" key="1">
    <citation type="journal article" date="2009" name="Stand. Genomic Sci.">
        <title>Complete genome sequence of Stackebrandtia nassauensis type strain (LLR-40K-21).</title>
        <authorList>
            <person name="Munk C."/>
            <person name="Lapidus A."/>
            <person name="Copeland A."/>
            <person name="Jando M."/>
            <person name="Mayilraj S."/>
            <person name="Glavina Del Rio T."/>
            <person name="Nolan M."/>
            <person name="Chen F."/>
            <person name="Lucas S."/>
            <person name="Tice H."/>
            <person name="Cheng J.F."/>
            <person name="Han C."/>
            <person name="Detter J.C."/>
            <person name="Bruce D."/>
            <person name="Goodwin L."/>
            <person name="Chain P."/>
            <person name="Pitluck S."/>
            <person name="Goker M."/>
            <person name="Ovchinikova G."/>
            <person name="Pati A."/>
            <person name="Ivanova N."/>
            <person name="Mavromatis K."/>
            <person name="Chen A."/>
            <person name="Palaniappan K."/>
            <person name="Land M."/>
            <person name="Hauser L."/>
            <person name="Chang Y.J."/>
            <person name="Jeffries C.D."/>
            <person name="Bristow J."/>
            <person name="Eisen J.A."/>
            <person name="Markowitz V."/>
            <person name="Hugenholtz P."/>
            <person name="Kyrpides N.C."/>
            <person name="Klenk H.P."/>
        </authorList>
    </citation>
    <scope>NUCLEOTIDE SEQUENCE [LARGE SCALE GENOMIC DNA]</scope>
    <source>
        <strain evidence="4">DSM 44728 / CIP 108903 / NRRL B-16338 / NBRC 102104 / LLR-40K-21</strain>
    </source>
</reference>
<feature type="transmembrane region" description="Helical" evidence="2">
    <location>
        <begin position="203"/>
        <end position="226"/>
    </location>
</feature>
<feature type="transmembrane region" description="Helical" evidence="2">
    <location>
        <begin position="327"/>
        <end position="347"/>
    </location>
</feature>
<dbReference type="Gene3D" id="1.20.1250.20">
    <property type="entry name" value="MFS general substrate transporter like domains"/>
    <property type="match status" value="2"/>
</dbReference>
<dbReference type="eggNOG" id="ENOG5033RPY">
    <property type="taxonomic scope" value="Bacteria"/>
</dbReference>
<feature type="transmembrane region" description="Helical" evidence="2">
    <location>
        <begin position="162"/>
        <end position="182"/>
    </location>
</feature>
<feature type="transmembrane region" description="Helical" evidence="2">
    <location>
        <begin position="96"/>
        <end position="113"/>
    </location>
</feature>
<keyword evidence="2" id="KW-1133">Transmembrane helix</keyword>
<feature type="transmembrane region" description="Helical" evidence="2">
    <location>
        <begin position="12"/>
        <end position="32"/>
    </location>
</feature>
<protein>
    <recommendedName>
        <fullName evidence="5">Major facilitator superfamily MFS_1</fullName>
    </recommendedName>
</protein>
<feature type="transmembrane region" description="Helical" evidence="2">
    <location>
        <begin position="38"/>
        <end position="58"/>
    </location>
</feature>
<dbReference type="STRING" id="446470.Snas_1327"/>
<feature type="transmembrane region" description="Helical" evidence="2">
    <location>
        <begin position="134"/>
        <end position="156"/>
    </location>
</feature>
<feature type="transmembrane region" description="Helical" evidence="2">
    <location>
        <begin position="232"/>
        <end position="253"/>
    </location>
</feature>
<dbReference type="EMBL" id="CP001778">
    <property type="protein sequence ID" value="ADD41036.1"/>
    <property type="molecule type" value="Genomic_DNA"/>
</dbReference>
<evidence type="ECO:0000256" key="2">
    <source>
        <dbReference type="SAM" id="Phobius"/>
    </source>
</evidence>
<feature type="region of interest" description="Disordered" evidence="1">
    <location>
        <begin position="403"/>
        <end position="424"/>
    </location>
</feature>
<dbReference type="HOGENOM" id="CLU_038050_0_0_11"/>
<proteinExistence type="predicted"/>